<keyword evidence="3" id="KW-1185">Reference proteome</keyword>
<comment type="caution">
    <text evidence="2">The sequence shown here is derived from an EMBL/GenBank/DDBJ whole genome shotgun (WGS) entry which is preliminary data.</text>
</comment>
<evidence type="ECO:0000256" key="1">
    <source>
        <dbReference type="SAM" id="MobiDB-lite"/>
    </source>
</evidence>
<dbReference type="Proteomes" id="UP000823388">
    <property type="component" value="Chromosome 2N"/>
</dbReference>
<proteinExistence type="predicted"/>
<feature type="compositionally biased region" description="Low complexity" evidence="1">
    <location>
        <begin position="1"/>
        <end position="23"/>
    </location>
</feature>
<feature type="region of interest" description="Disordered" evidence="1">
    <location>
        <begin position="1"/>
        <end position="32"/>
    </location>
</feature>
<evidence type="ECO:0000313" key="3">
    <source>
        <dbReference type="Proteomes" id="UP000823388"/>
    </source>
</evidence>
<dbReference type="AlphaFoldDB" id="A0A8T0VPU7"/>
<evidence type="ECO:0000313" key="2">
    <source>
        <dbReference type="EMBL" id="KAG2636918.1"/>
    </source>
</evidence>
<accession>A0A8T0VPU7</accession>
<organism evidence="2 3">
    <name type="scientific">Panicum virgatum</name>
    <name type="common">Blackwell switchgrass</name>
    <dbReference type="NCBI Taxonomy" id="38727"/>
    <lineage>
        <taxon>Eukaryota</taxon>
        <taxon>Viridiplantae</taxon>
        <taxon>Streptophyta</taxon>
        <taxon>Embryophyta</taxon>
        <taxon>Tracheophyta</taxon>
        <taxon>Spermatophyta</taxon>
        <taxon>Magnoliopsida</taxon>
        <taxon>Liliopsida</taxon>
        <taxon>Poales</taxon>
        <taxon>Poaceae</taxon>
        <taxon>PACMAD clade</taxon>
        <taxon>Panicoideae</taxon>
        <taxon>Panicodae</taxon>
        <taxon>Paniceae</taxon>
        <taxon>Panicinae</taxon>
        <taxon>Panicum</taxon>
        <taxon>Panicum sect. Hiantes</taxon>
    </lineage>
</organism>
<sequence>MLPRPAVPAAASPRAPVASNPRRGLAPPHVSPAARLGSGSYLRVHRRPLDSAPLPCVPPAGRLLAASACPSSARLRARCRLPPHAPRAPGRGQDRYSARGVAWSHIFVDPPPLWKLTRASCVAPRMELLHLHPFGGAPGGAGFGAAPGALPNRAKITFVGPAHPLRVLLT</sequence>
<dbReference type="EMBL" id="CM029040">
    <property type="protein sequence ID" value="KAG2636918.1"/>
    <property type="molecule type" value="Genomic_DNA"/>
</dbReference>
<reference evidence="2 3" key="1">
    <citation type="submission" date="2020-05" db="EMBL/GenBank/DDBJ databases">
        <title>WGS assembly of Panicum virgatum.</title>
        <authorList>
            <person name="Lovell J.T."/>
            <person name="Jenkins J."/>
            <person name="Shu S."/>
            <person name="Juenger T.E."/>
            <person name="Schmutz J."/>
        </authorList>
    </citation>
    <scope>NUCLEOTIDE SEQUENCE [LARGE SCALE GENOMIC DNA]</scope>
    <source>
        <strain evidence="3">cv. AP13</strain>
    </source>
</reference>
<protein>
    <submittedName>
        <fullName evidence="2">Uncharacterized protein</fullName>
    </submittedName>
</protein>
<name>A0A8T0VPU7_PANVG</name>
<gene>
    <name evidence="2" type="ORF">PVAP13_2NG494103</name>
</gene>